<dbReference type="Pfam" id="PF21746">
    <property type="entry name" value="DUF6869"/>
    <property type="match status" value="1"/>
</dbReference>
<evidence type="ECO:0000313" key="3">
    <source>
        <dbReference type="Proteomes" id="UP000316304"/>
    </source>
</evidence>
<evidence type="ECO:0000259" key="1">
    <source>
        <dbReference type="Pfam" id="PF21746"/>
    </source>
</evidence>
<evidence type="ECO:0000313" key="2">
    <source>
        <dbReference type="EMBL" id="TWU17162.1"/>
    </source>
</evidence>
<name>A0A5C6BZ91_9BACT</name>
<sequence length="143" mass="16280">MTFTDPRWDDLTDADWDVFATAWNAELRGDDAQTQLPQLPWLLDDPPNTAGKYVVPMNFTASPESQWKFIVAAYWRGNEETHGHLAAGPVEHLLGRHGDQYIALVEQMADDDPLFAKMLRGCYQNQMSDEIWRRLCVARGDVG</sequence>
<dbReference type="EMBL" id="SJPT01000015">
    <property type="protein sequence ID" value="TWU17162.1"/>
    <property type="molecule type" value="Genomic_DNA"/>
</dbReference>
<protein>
    <recommendedName>
        <fullName evidence="1">DUF6869 domain-containing protein</fullName>
    </recommendedName>
</protein>
<dbReference type="RefSeq" id="WP_146597396.1">
    <property type="nucleotide sequence ID" value="NZ_SJPT01000015.1"/>
</dbReference>
<reference evidence="2 3" key="1">
    <citation type="submission" date="2019-02" db="EMBL/GenBank/DDBJ databases">
        <title>Deep-cultivation of Planctomycetes and their phenomic and genomic characterization uncovers novel biology.</title>
        <authorList>
            <person name="Wiegand S."/>
            <person name="Jogler M."/>
            <person name="Boedeker C."/>
            <person name="Pinto D."/>
            <person name="Vollmers J."/>
            <person name="Rivas-Marin E."/>
            <person name="Kohn T."/>
            <person name="Peeters S.H."/>
            <person name="Heuer A."/>
            <person name="Rast P."/>
            <person name="Oberbeckmann S."/>
            <person name="Bunk B."/>
            <person name="Jeske O."/>
            <person name="Meyerdierks A."/>
            <person name="Storesund J.E."/>
            <person name="Kallscheuer N."/>
            <person name="Luecker S."/>
            <person name="Lage O.M."/>
            <person name="Pohl T."/>
            <person name="Merkel B.J."/>
            <person name="Hornburger P."/>
            <person name="Mueller R.-W."/>
            <person name="Bruemmer F."/>
            <person name="Labrenz M."/>
            <person name="Spormann A.M."/>
            <person name="Op Den Camp H."/>
            <person name="Overmann J."/>
            <person name="Amann R."/>
            <person name="Jetten M.S.M."/>
            <person name="Mascher T."/>
            <person name="Medema M.H."/>
            <person name="Devos D.P."/>
            <person name="Kaster A.-K."/>
            <person name="Ovreas L."/>
            <person name="Rohde M."/>
            <person name="Galperin M.Y."/>
            <person name="Jogler C."/>
        </authorList>
    </citation>
    <scope>NUCLEOTIDE SEQUENCE [LARGE SCALE GENOMIC DNA]</scope>
    <source>
        <strain evidence="2 3">Pla52o</strain>
    </source>
</reference>
<comment type="caution">
    <text evidence="2">The sequence shown here is derived from an EMBL/GenBank/DDBJ whole genome shotgun (WGS) entry which is preliminary data.</text>
</comment>
<dbReference type="Proteomes" id="UP000316304">
    <property type="component" value="Unassembled WGS sequence"/>
</dbReference>
<proteinExistence type="predicted"/>
<feature type="domain" description="DUF6869" evidence="1">
    <location>
        <begin position="56"/>
        <end position="139"/>
    </location>
</feature>
<organism evidence="2 3">
    <name type="scientific">Novipirellula galeiformis</name>
    <dbReference type="NCBI Taxonomy" id="2528004"/>
    <lineage>
        <taxon>Bacteria</taxon>
        <taxon>Pseudomonadati</taxon>
        <taxon>Planctomycetota</taxon>
        <taxon>Planctomycetia</taxon>
        <taxon>Pirellulales</taxon>
        <taxon>Pirellulaceae</taxon>
        <taxon>Novipirellula</taxon>
    </lineage>
</organism>
<dbReference type="AlphaFoldDB" id="A0A5C6BZ91"/>
<accession>A0A5C6BZ91</accession>
<keyword evidence="3" id="KW-1185">Reference proteome</keyword>
<dbReference type="InterPro" id="IPR049221">
    <property type="entry name" value="DUF6869"/>
</dbReference>
<gene>
    <name evidence="2" type="ORF">Pla52o_55010</name>
</gene>
<dbReference type="OrthoDB" id="9154182at2"/>